<keyword evidence="2" id="KW-1133">Transmembrane helix</keyword>
<feature type="transmembrane region" description="Helical" evidence="2">
    <location>
        <begin position="50"/>
        <end position="73"/>
    </location>
</feature>
<name>A0AAU7JVI6_9MICO</name>
<accession>A0AAU7JVI6</accession>
<evidence type="ECO:0000313" key="3">
    <source>
        <dbReference type="EMBL" id="XBO44288.1"/>
    </source>
</evidence>
<proteinExistence type="predicted"/>
<gene>
    <name evidence="3" type="ORF">ABEG17_02875</name>
</gene>
<feature type="compositionally biased region" description="Low complexity" evidence="1">
    <location>
        <begin position="146"/>
        <end position="184"/>
    </location>
</feature>
<dbReference type="AlphaFoldDB" id="A0AAU7JVI6"/>
<feature type="region of interest" description="Disordered" evidence="1">
    <location>
        <begin position="133"/>
        <end position="202"/>
    </location>
</feature>
<evidence type="ECO:0008006" key="4">
    <source>
        <dbReference type="Google" id="ProtNLM"/>
    </source>
</evidence>
<dbReference type="InterPro" id="IPR036779">
    <property type="entry name" value="LysM_dom_sf"/>
</dbReference>
<evidence type="ECO:0000256" key="2">
    <source>
        <dbReference type="SAM" id="Phobius"/>
    </source>
</evidence>
<dbReference type="CDD" id="cd00118">
    <property type="entry name" value="LysM"/>
    <property type="match status" value="1"/>
</dbReference>
<reference evidence="3" key="1">
    <citation type="submission" date="2024-05" db="EMBL/GenBank/DDBJ databases">
        <authorList>
            <person name="Kim S."/>
            <person name="Heo J."/>
            <person name="Choi H."/>
            <person name="Choi Y."/>
            <person name="Kwon S.-W."/>
            <person name="Kim Y."/>
        </authorList>
    </citation>
    <scope>NUCLEOTIDE SEQUENCE</scope>
    <source>
        <strain evidence="3">KACC 23699</strain>
    </source>
</reference>
<dbReference type="RefSeq" id="WP_406831776.1">
    <property type="nucleotide sequence ID" value="NZ_CP157483.1"/>
</dbReference>
<dbReference type="EMBL" id="CP157483">
    <property type="protein sequence ID" value="XBO44288.1"/>
    <property type="molecule type" value="Genomic_DNA"/>
</dbReference>
<dbReference type="Gene3D" id="3.10.350.10">
    <property type="entry name" value="LysM domain"/>
    <property type="match status" value="1"/>
</dbReference>
<organism evidence="3">
    <name type="scientific">Pedococcus sp. KACC 23699</name>
    <dbReference type="NCBI Taxonomy" id="3149228"/>
    <lineage>
        <taxon>Bacteria</taxon>
        <taxon>Bacillati</taxon>
        <taxon>Actinomycetota</taxon>
        <taxon>Actinomycetes</taxon>
        <taxon>Micrococcales</taxon>
        <taxon>Intrasporangiaceae</taxon>
        <taxon>Pedococcus</taxon>
    </lineage>
</organism>
<evidence type="ECO:0000256" key="1">
    <source>
        <dbReference type="SAM" id="MobiDB-lite"/>
    </source>
</evidence>
<protein>
    <recommendedName>
        <fullName evidence="4">LysM domain-containing protein</fullName>
    </recommendedName>
</protein>
<sequence>MVGQRRAWGWAVVAATAFGVLEGVLATVLRAQARLVLAPGPASLDEVAGVLAAALAMAVGAWLAVGSTAAVLAHTQGRLGTVADRLAAAWAPLLTRRVAAALVGATIAGTLAPAAAQAHSAAPFPGFSVSASATPGPEGATQTSLPAASSAAPPSSASPSSASPSGAPPSSASPSGAPPSAASSNRAVPPAGWTPSRPRQQAVAAPGLVTSGAGRAVGTEVVVHRGDTLWDLVAAHLGPDATEAEVAEAWPHWYAANTSVIGDDPDRLLPGQVLRVPSAAVTP</sequence>
<keyword evidence="2" id="KW-0812">Transmembrane</keyword>
<keyword evidence="2" id="KW-0472">Membrane</keyword>
<dbReference type="InterPro" id="IPR018392">
    <property type="entry name" value="LysM"/>
</dbReference>